<dbReference type="EMBL" id="BAAANK010000010">
    <property type="protein sequence ID" value="GAA1844430.1"/>
    <property type="molecule type" value="Genomic_DNA"/>
</dbReference>
<feature type="signal peptide" evidence="1">
    <location>
        <begin position="1"/>
        <end position="30"/>
    </location>
</feature>
<comment type="caution">
    <text evidence="2">The sequence shown here is derived from an EMBL/GenBank/DDBJ whole genome shotgun (WGS) entry which is preliminary data.</text>
</comment>
<protein>
    <recommendedName>
        <fullName evidence="4">Secreted protein</fullName>
    </recommendedName>
</protein>
<dbReference type="Proteomes" id="UP001501746">
    <property type="component" value="Unassembled WGS sequence"/>
</dbReference>
<reference evidence="2 3" key="1">
    <citation type="journal article" date="2019" name="Int. J. Syst. Evol. Microbiol.">
        <title>The Global Catalogue of Microorganisms (GCM) 10K type strain sequencing project: providing services to taxonomists for standard genome sequencing and annotation.</title>
        <authorList>
            <consortium name="The Broad Institute Genomics Platform"/>
            <consortium name="The Broad Institute Genome Sequencing Center for Infectious Disease"/>
            <person name="Wu L."/>
            <person name="Ma J."/>
        </authorList>
    </citation>
    <scope>NUCLEOTIDE SEQUENCE [LARGE SCALE GENOMIC DNA]</scope>
    <source>
        <strain evidence="2 3">JCM 14323</strain>
    </source>
</reference>
<keyword evidence="1" id="KW-0732">Signal</keyword>
<evidence type="ECO:0000256" key="1">
    <source>
        <dbReference type="SAM" id="SignalP"/>
    </source>
</evidence>
<organism evidence="2 3">
    <name type="scientific">Agromyces salentinus</name>
    <dbReference type="NCBI Taxonomy" id="269421"/>
    <lineage>
        <taxon>Bacteria</taxon>
        <taxon>Bacillati</taxon>
        <taxon>Actinomycetota</taxon>
        <taxon>Actinomycetes</taxon>
        <taxon>Micrococcales</taxon>
        <taxon>Microbacteriaceae</taxon>
        <taxon>Agromyces</taxon>
    </lineage>
</organism>
<gene>
    <name evidence="2" type="ORF">GCM10009750_33440</name>
</gene>
<feature type="chain" id="PRO_5045665153" description="Secreted protein" evidence="1">
    <location>
        <begin position="31"/>
        <end position="360"/>
    </location>
</feature>
<proteinExistence type="predicted"/>
<keyword evidence="3" id="KW-1185">Reference proteome</keyword>
<name>A0ABN2N0H3_9MICO</name>
<evidence type="ECO:0000313" key="3">
    <source>
        <dbReference type="Proteomes" id="UP001501746"/>
    </source>
</evidence>
<evidence type="ECO:0008006" key="4">
    <source>
        <dbReference type="Google" id="ProtNLM"/>
    </source>
</evidence>
<accession>A0ABN2N0H3</accession>
<sequence length="360" mass="36178">MRRIARMRSFLAAVPVALLLLATATAPAVAAEDPASAESQSAAEVEIPYLETAEIQPSPPWRIADCDVPRSATPLVVACDGERIVLSAPEYDPEAGVTVLPVTLTDGTVSMTVAYRVTAAPPPAPEVSPSATVRPVASASLLRIPFSDLGATCTRCGGGAGLIALGVEPASAGSAWATPTHLVFRASSTFTGPAELGFGVLDEFGAETKGKLPVSVYPADAPLIALDVFVPLDGSAGVEVDLASLVTSIAGDDVVLVGCGASMHGSVACDADGVARYVGSGQADQFGFQVAAGGEQAAGSVTLVPADAGLPTTGPVPTAPTGADDDEAVTTLFTPPAPIEDLATGGPFDAFIALLDRTSR</sequence>
<evidence type="ECO:0000313" key="2">
    <source>
        <dbReference type="EMBL" id="GAA1844430.1"/>
    </source>
</evidence>